<dbReference type="RefSeq" id="XP_066075163.1">
    <property type="nucleotide sequence ID" value="XM_066219066.1"/>
</dbReference>
<keyword evidence="10" id="KW-0539">Nucleus</keyword>
<evidence type="ECO:0000256" key="3">
    <source>
        <dbReference type="ARBA" id="ARBA00004629"/>
    </source>
</evidence>
<evidence type="ECO:0000256" key="6">
    <source>
        <dbReference type="ARBA" id="ARBA00022454"/>
    </source>
</evidence>
<evidence type="ECO:0000256" key="12">
    <source>
        <dbReference type="ARBA" id="ARBA00032583"/>
    </source>
</evidence>
<protein>
    <recommendedName>
        <fullName evidence="5">DASH complex subunit SPC19</fullName>
    </recommendedName>
    <alternativeName>
        <fullName evidence="12">Outer kinetochore protein SPC19</fullName>
    </alternativeName>
</protein>
<evidence type="ECO:0000313" key="16">
    <source>
        <dbReference type="Proteomes" id="UP001355207"/>
    </source>
</evidence>
<sequence length="208" mass="23255">MAYTASSSSKHLPRESIYPNPPSSDFLNALEDCVQATEGCSQILNNGLNKLNNGTKDLPRLTKIMRHKHHFLLLPEPTILTHKSALASSLAPQIDQLITKAENMVQSENSKLVTLEERLKILESSKLPTISSSSSNSNNANNNKFNLSSSTFNNDNDNDGTENEKQDTSCKVTNINTKDLSITQRRKLMMLKSKREKLEKELERLKGN</sequence>
<dbReference type="InterPro" id="IPR013251">
    <property type="entry name" value="DASH_Spc19"/>
</dbReference>
<dbReference type="GO" id="GO:0005876">
    <property type="term" value="C:spindle microtubule"/>
    <property type="evidence" value="ECO:0007669"/>
    <property type="project" value="InterPro"/>
</dbReference>
<keyword evidence="13" id="KW-0175">Coiled coil</keyword>
<keyword evidence="16" id="KW-1185">Reference proteome</keyword>
<evidence type="ECO:0000256" key="5">
    <source>
        <dbReference type="ARBA" id="ARBA00016329"/>
    </source>
</evidence>
<dbReference type="GO" id="GO:0042729">
    <property type="term" value="C:DASH complex"/>
    <property type="evidence" value="ECO:0007669"/>
    <property type="project" value="InterPro"/>
</dbReference>
<dbReference type="PANTHER" id="PTHR28262:SF1">
    <property type="entry name" value="DASH COMPLEX SUBUNIT SPC19"/>
    <property type="match status" value="1"/>
</dbReference>
<dbReference type="AlphaFoldDB" id="A0AAX4JV06"/>
<dbReference type="GeneID" id="91093981"/>
<comment type="similarity">
    <text evidence="4">Belongs to the DASH complex SPC19 family.</text>
</comment>
<feature type="region of interest" description="Disordered" evidence="14">
    <location>
        <begin position="127"/>
        <end position="172"/>
    </location>
</feature>
<evidence type="ECO:0000256" key="14">
    <source>
        <dbReference type="SAM" id="MobiDB-lite"/>
    </source>
</evidence>
<feature type="compositionally biased region" description="Polar residues" evidence="14">
    <location>
        <begin position="1"/>
        <end position="10"/>
    </location>
</feature>
<dbReference type="PANTHER" id="PTHR28262">
    <property type="entry name" value="DASH COMPLEX SUBUNIT SPC19"/>
    <property type="match status" value="1"/>
</dbReference>
<evidence type="ECO:0000256" key="10">
    <source>
        <dbReference type="ARBA" id="ARBA00023242"/>
    </source>
</evidence>
<keyword evidence="9" id="KW-0206">Cytoskeleton</keyword>
<proteinExistence type="inferred from homology"/>
<evidence type="ECO:0000256" key="8">
    <source>
        <dbReference type="ARBA" id="ARBA00022838"/>
    </source>
</evidence>
<evidence type="ECO:0000256" key="1">
    <source>
        <dbReference type="ARBA" id="ARBA00004123"/>
    </source>
</evidence>
<evidence type="ECO:0000256" key="9">
    <source>
        <dbReference type="ARBA" id="ARBA00023212"/>
    </source>
</evidence>
<name>A0AAX4JV06_9TREE</name>
<feature type="coiled-coil region" evidence="13">
    <location>
        <begin position="98"/>
        <end position="125"/>
    </location>
</feature>
<keyword evidence="6" id="KW-0158">Chromosome</keyword>
<keyword evidence="11" id="KW-0137">Centromere</keyword>
<feature type="region of interest" description="Disordered" evidence="14">
    <location>
        <begin position="1"/>
        <end position="20"/>
    </location>
</feature>
<comment type="subcellular location">
    <subcellularLocation>
        <location evidence="3">Chromosome</location>
        <location evidence="3">Centromere</location>
        <location evidence="3">Kinetochore</location>
    </subcellularLocation>
    <subcellularLocation>
        <location evidence="2">Cytoplasm</location>
        <location evidence="2">Cytoskeleton</location>
        <location evidence="2">Spindle</location>
    </subcellularLocation>
    <subcellularLocation>
        <location evidence="1">Nucleus</location>
    </subcellularLocation>
</comment>
<dbReference type="Proteomes" id="UP001355207">
    <property type="component" value="Chromosome 4"/>
</dbReference>
<feature type="compositionally biased region" description="Low complexity" evidence="14">
    <location>
        <begin position="131"/>
        <end position="155"/>
    </location>
</feature>
<evidence type="ECO:0000256" key="4">
    <source>
        <dbReference type="ARBA" id="ARBA00008952"/>
    </source>
</evidence>
<evidence type="ECO:0000256" key="2">
    <source>
        <dbReference type="ARBA" id="ARBA00004186"/>
    </source>
</evidence>
<dbReference type="Pfam" id="PF08287">
    <property type="entry name" value="DASH_Spc19"/>
    <property type="match status" value="1"/>
</dbReference>
<evidence type="ECO:0000313" key="15">
    <source>
        <dbReference type="EMBL" id="WWC88400.1"/>
    </source>
</evidence>
<accession>A0AAX4JV06</accession>
<evidence type="ECO:0000256" key="11">
    <source>
        <dbReference type="ARBA" id="ARBA00023328"/>
    </source>
</evidence>
<dbReference type="EMBL" id="CP144101">
    <property type="protein sequence ID" value="WWC88400.1"/>
    <property type="molecule type" value="Genomic_DNA"/>
</dbReference>
<evidence type="ECO:0000256" key="7">
    <source>
        <dbReference type="ARBA" id="ARBA00022490"/>
    </source>
</evidence>
<keyword evidence="7" id="KW-0963">Cytoplasm</keyword>
<organism evidence="15 16">
    <name type="scientific">Kwoniella dendrophila CBS 6074</name>
    <dbReference type="NCBI Taxonomy" id="1295534"/>
    <lineage>
        <taxon>Eukaryota</taxon>
        <taxon>Fungi</taxon>
        <taxon>Dikarya</taxon>
        <taxon>Basidiomycota</taxon>
        <taxon>Agaricomycotina</taxon>
        <taxon>Tremellomycetes</taxon>
        <taxon>Tremellales</taxon>
        <taxon>Cryptococcaceae</taxon>
        <taxon>Kwoniella</taxon>
    </lineage>
</organism>
<reference evidence="15 16" key="1">
    <citation type="submission" date="2024-01" db="EMBL/GenBank/DDBJ databases">
        <title>Comparative genomics of Cryptococcus and Kwoniella reveals pathogenesis evolution and contrasting modes of karyotype evolution via chromosome fusion or intercentromeric recombination.</title>
        <authorList>
            <person name="Coelho M.A."/>
            <person name="David-Palma M."/>
            <person name="Shea T."/>
            <person name="Bowers K."/>
            <person name="McGinley-Smith S."/>
            <person name="Mohammad A.W."/>
            <person name="Gnirke A."/>
            <person name="Yurkov A.M."/>
            <person name="Nowrousian M."/>
            <person name="Sun S."/>
            <person name="Cuomo C.A."/>
            <person name="Heitman J."/>
        </authorList>
    </citation>
    <scope>NUCLEOTIDE SEQUENCE [LARGE SCALE GENOMIC DNA]</scope>
    <source>
        <strain evidence="15 16">CBS 6074</strain>
    </source>
</reference>
<dbReference type="GO" id="GO:0008608">
    <property type="term" value="P:attachment of spindle microtubules to kinetochore"/>
    <property type="evidence" value="ECO:0007669"/>
    <property type="project" value="InterPro"/>
</dbReference>
<evidence type="ECO:0000256" key="13">
    <source>
        <dbReference type="SAM" id="Coils"/>
    </source>
</evidence>
<gene>
    <name evidence="15" type="ORF">L201_003311</name>
</gene>
<keyword evidence="8" id="KW-0995">Kinetochore</keyword>